<evidence type="ECO:0000313" key="2">
    <source>
        <dbReference type="EMBL" id="KJS61480.1"/>
    </source>
</evidence>
<gene>
    <name evidence="2" type="ORF">VM95_15160</name>
</gene>
<dbReference type="GO" id="GO:0016301">
    <property type="term" value="F:kinase activity"/>
    <property type="evidence" value="ECO:0007669"/>
    <property type="project" value="InterPro"/>
</dbReference>
<keyword evidence="3" id="KW-1185">Reference proteome</keyword>
<evidence type="ECO:0000259" key="1">
    <source>
        <dbReference type="Pfam" id="PF00485"/>
    </source>
</evidence>
<comment type="caution">
    <text evidence="2">The sequence shown here is derived from an EMBL/GenBank/DDBJ whole genome shotgun (WGS) entry which is preliminary data.</text>
</comment>
<dbReference type="OrthoDB" id="9777642at2"/>
<evidence type="ECO:0000313" key="3">
    <source>
        <dbReference type="Proteomes" id="UP000033699"/>
    </source>
</evidence>
<dbReference type="InterPro" id="IPR006083">
    <property type="entry name" value="PRK/URK"/>
</dbReference>
<dbReference type="Proteomes" id="UP000033699">
    <property type="component" value="Unassembled WGS sequence"/>
</dbReference>
<sequence length="186" mass="20212">MLLTLTGGAGAVKTTLADALVSFAVEGPASVLHGDDYYFTAPGRGIWTRDEAGIPRLDVGDPRSVDIERLDADTDAALASAPVVIVDGLLARRVTPQRPCLRLDVFIDLAADLRLARKIERKCVRGGFPLEVLLQNYVEHRRAAHERHIEPLRDECDVIVDGTLSPETLAEQIWSAVAAQALNHNS</sequence>
<dbReference type="GO" id="GO:0005524">
    <property type="term" value="F:ATP binding"/>
    <property type="evidence" value="ECO:0007669"/>
    <property type="project" value="InterPro"/>
</dbReference>
<accession>A0A0F2TGW2</accession>
<name>A0A0F2TGW2_STRR3</name>
<dbReference type="RefSeq" id="WP_045696737.1">
    <property type="nucleotide sequence ID" value="NZ_JZKH01000026.1"/>
</dbReference>
<feature type="domain" description="Phosphoribulokinase/uridine kinase" evidence="1">
    <location>
        <begin position="75"/>
        <end position="161"/>
    </location>
</feature>
<dbReference type="Gene3D" id="3.40.50.300">
    <property type="entry name" value="P-loop containing nucleotide triphosphate hydrolases"/>
    <property type="match status" value="2"/>
</dbReference>
<proteinExistence type="predicted"/>
<dbReference type="AlphaFoldDB" id="A0A0F2TGW2"/>
<dbReference type="Pfam" id="PF00485">
    <property type="entry name" value="PRK"/>
    <property type="match status" value="1"/>
</dbReference>
<dbReference type="PATRIC" id="fig|359131.3.peg.3355"/>
<dbReference type="SUPFAM" id="SSF52540">
    <property type="entry name" value="P-loop containing nucleoside triphosphate hydrolases"/>
    <property type="match status" value="1"/>
</dbReference>
<dbReference type="InterPro" id="IPR027417">
    <property type="entry name" value="P-loop_NTPase"/>
</dbReference>
<protein>
    <recommendedName>
        <fullName evidence="1">Phosphoribulokinase/uridine kinase domain-containing protein</fullName>
    </recommendedName>
</protein>
<reference evidence="2 3" key="1">
    <citation type="submission" date="2015-02" db="EMBL/GenBank/DDBJ databases">
        <authorList>
            <person name="Ju K.-S."/>
            <person name="Doroghazi J.R."/>
            <person name="Metcalf W."/>
        </authorList>
    </citation>
    <scope>NUCLEOTIDE SEQUENCE [LARGE SCALE GENOMIC DNA]</scope>
    <source>
        <strain evidence="2 3">ATCC 31215</strain>
    </source>
</reference>
<organism evidence="2 3">
    <name type="scientific">Streptomyces rubellomurinus (strain ATCC 31215)</name>
    <dbReference type="NCBI Taxonomy" id="359131"/>
    <lineage>
        <taxon>Bacteria</taxon>
        <taxon>Bacillati</taxon>
        <taxon>Actinomycetota</taxon>
        <taxon>Actinomycetes</taxon>
        <taxon>Kitasatosporales</taxon>
        <taxon>Streptomycetaceae</taxon>
        <taxon>Streptomyces</taxon>
    </lineage>
</organism>
<dbReference type="EMBL" id="JZKH01000026">
    <property type="protein sequence ID" value="KJS61480.1"/>
    <property type="molecule type" value="Genomic_DNA"/>
</dbReference>